<proteinExistence type="predicted"/>
<dbReference type="EMBL" id="ML986579">
    <property type="protein sequence ID" value="KAF2270345.1"/>
    <property type="molecule type" value="Genomic_DNA"/>
</dbReference>
<feature type="compositionally biased region" description="Basic and acidic residues" evidence="1">
    <location>
        <begin position="239"/>
        <end position="248"/>
    </location>
</feature>
<dbReference type="AlphaFoldDB" id="A0A9P4NC56"/>
<reference evidence="3" key="1">
    <citation type="journal article" date="2020" name="Stud. Mycol.">
        <title>101 Dothideomycetes genomes: A test case for predicting lifestyles and emergence of pathogens.</title>
        <authorList>
            <person name="Haridas S."/>
            <person name="Albert R."/>
            <person name="Binder M."/>
            <person name="Bloem J."/>
            <person name="LaButti K."/>
            <person name="Salamov A."/>
            <person name="Andreopoulos B."/>
            <person name="Baker S."/>
            <person name="Barry K."/>
            <person name="Bills G."/>
            <person name="Bluhm B."/>
            <person name="Cannon C."/>
            <person name="Castanera R."/>
            <person name="Culley D."/>
            <person name="Daum C."/>
            <person name="Ezra D."/>
            <person name="Gonzalez J."/>
            <person name="Henrissat B."/>
            <person name="Kuo A."/>
            <person name="Liang C."/>
            <person name="Lipzen A."/>
            <person name="Lutzoni F."/>
            <person name="Magnuson J."/>
            <person name="Mondo S."/>
            <person name="Nolan M."/>
            <person name="Ohm R."/>
            <person name="Pangilinan J."/>
            <person name="Park H.-J."/>
            <person name="Ramirez L."/>
            <person name="Alfaro M."/>
            <person name="Sun H."/>
            <person name="Tritt A."/>
            <person name="Yoshinaga Y."/>
            <person name="Zwiers L.-H."/>
            <person name="Turgeon B."/>
            <person name="Goodwin S."/>
            <person name="Spatafora J."/>
            <person name="Crous P."/>
            <person name="Grigoriev I."/>
        </authorList>
    </citation>
    <scope>NUCLEOTIDE SEQUENCE [LARGE SCALE GENOMIC DNA]</scope>
    <source>
        <strain evidence="3">CBS 304.66</strain>
    </source>
</reference>
<keyword evidence="3" id="KW-1185">Reference proteome</keyword>
<comment type="caution">
    <text evidence="2">The sequence shown here is derived from an EMBL/GenBank/DDBJ whole genome shotgun (WGS) entry which is preliminary data.</text>
</comment>
<dbReference type="Gene3D" id="1.25.40.10">
    <property type="entry name" value="Tetratricopeptide repeat domain"/>
    <property type="match status" value="1"/>
</dbReference>
<accession>A0A9P4NC56</accession>
<dbReference type="Pfam" id="PF06041">
    <property type="entry name" value="DUF924"/>
    <property type="match status" value="1"/>
</dbReference>
<evidence type="ECO:0000256" key="1">
    <source>
        <dbReference type="SAM" id="MobiDB-lite"/>
    </source>
</evidence>
<evidence type="ECO:0000313" key="2">
    <source>
        <dbReference type="EMBL" id="KAF2270345.1"/>
    </source>
</evidence>
<dbReference type="SUPFAM" id="SSF48452">
    <property type="entry name" value="TPR-like"/>
    <property type="match status" value="1"/>
</dbReference>
<protein>
    <submittedName>
        <fullName evidence="2">DUF924-domain-containing protein</fullName>
    </submittedName>
</protein>
<dbReference type="InterPro" id="IPR011990">
    <property type="entry name" value="TPR-like_helical_dom_sf"/>
</dbReference>
<dbReference type="Gene3D" id="1.20.58.320">
    <property type="entry name" value="TPR-like"/>
    <property type="match status" value="1"/>
</dbReference>
<feature type="compositionally biased region" description="Polar residues" evidence="1">
    <location>
        <begin position="251"/>
        <end position="261"/>
    </location>
</feature>
<sequence length="261" mass="29589">MSSFTLDKTIFNLSLYKSVRDTWFEGVPLDAADFDFAAAKRWFQATPEEKAIFDSKCRDNFAHALEAIGPEKFPEPTAEPFLQEIKEVAQSNPGDGGATAAWSALAIVLLVDQMTRHIFRKGEGLVKVYNHYDKIAYSLVRALFSADSPIGRPDHHPQWRYSPPHRTWFYLPFIHSEDIEAHDIVQDIMDDMSKDAEEHNTGPGMKKLVEGGIKGEKEHRDILEKFGRYPHRNLALGRESTDEEKKFLSEGGSTFGVSQDE</sequence>
<gene>
    <name evidence="2" type="ORF">CC78DRAFT_506854</name>
</gene>
<dbReference type="InterPro" id="IPR010323">
    <property type="entry name" value="DUF924"/>
</dbReference>
<organism evidence="2 3">
    <name type="scientific">Lojkania enalia</name>
    <dbReference type="NCBI Taxonomy" id="147567"/>
    <lineage>
        <taxon>Eukaryota</taxon>
        <taxon>Fungi</taxon>
        <taxon>Dikarya</taxon>
        <taxon>Ascomycota</taxon>
        <taxon>Pezizomycotina</taxon>
        <taxon>Dothideomycetes</taxon>
        <taxon>Pleosporomycetidae</taxon>
        <taxon>Pleosporales</taxon>
        <taxon>Pleosporales incertae sedis</taxon>
        <taxon>Lojkania</taxon>
    </lineage>
</organism>
<dbReference type="OrthoDB" id="414698at2759"/>
<dbReference type="Proteomes" id="UP000800093">
    <property type="component" value="Unassembled WGS sequence"/>
</dbReference>
<name>A0A9P4NC56_9PLEO</name>
<evidence type="ECO:0000313" key="3">
    <source>
        <dbReference type="Proteomes" id="UP000800093"/>
    </source>
</evidence>
<feature type="region of interest" description="Disordered" evidence="1">
    <location>
        <begin position="237"/>
        <end position="261"/>
    </location>
</feature>